<dbReference type="EMBL" id="CAEZVF010000019">
    <property type="protein sequence ID" value="CAB4616438.1"/>
    <property type="molecule type" value="Genomic_DNA"/>
</dbReference>
<protein>
    <submittedName>
        <fullName evidence="3">Unannotated protein</fullName>
    </submittedName>
</protein>
<name>A0A6J6I6Q1_9ZZZZ</name>
<feature type="domain" description="Leucine-binding protein" evidence="2">
    <location>
        <begin position="46"/>
        <end position="293"/>
    </location>
</feature>
<gene>
    <name evidence="3" type="ORF">UFOPK1939_00232</name>
</gene>
<evidence type="ECO:0000256" key="1">
    <source>
        <dbReference type="ARBA" id="ARBA00022729"/>
    </source>
</evidence>
<proteinExistence type="predicted"/>
<evidence type="ECO:0000313" key="3">
    <source>
        <dbReference type="EMBL" id="CAB4616438.1"/>
    </source>
</evidence>
<dbReference type="Pfam" id="PF13458">
    <property type="entry name" value="Peripla_BP_6"/>
    <property type="match status" value="1"/>
</dbReference>
<dbReference type="CDD" id="cd06342">
    <property type="entry name" value="PBP1_ABC_LIVBP-like"/>
    <property type="match status" value="1"/>
</dbReference>
<dbReference type="InterPro" id="IPR028081">
    <property type="entry name" value="Leu-bd"/>
</dbReference>
<dbReference type="PANTHER" id="PTHR47151">
    <property type="entry name" value="LEU/ILE/VAL-BINDING ABC TRANSPORTER SUBUNIT"/>
    <property type="match status" value="1"/>
</dbReference>
<dbReference type="SUPFAM" id="SSF53822">
    <property type="entry name" value="Periplasmic binding protein-like I"/>
    <property type="match status" value="1"/>
</dbReference>
<dbReference type="InterPro" id="IPR028082">
    <property type="entry name" value="Peripla_BP_I"/>
</dbReference>
<keyword evidence="1" id="KW-0732">Signal</keyword>
<organism evidence="3">
    <name type="scientific">freshwater metagenome</name>
    <dbReference type="NCBI Taxonomy" id="449393"/>
    <lineage>
        <taxon>unclassified sequences</taxon>
        <taxon>metagenomes</taxon>
        <taxon>ecological metagenomes</taxon>
    </lineage>
</organism>
<evidence type="ECO:0000259" key="2">
    <source>
        <dbReference type="Pfam" id="PF13458"/>
    </source>
</evidence>
<accession>A0A6J6I6Q1</accession>
<reference evidence="3" key="1">
    <citation type="submission" date="2020-05" db="EMBL/GenBank/DDBJ databases">
        <authorList>
            <person name="Chiriac C."/>
            <person name="Salcher M."/>
            <person name="Ghai R."/>
            <person name="Kavagutti S V."/>
        </authorList>
    </citation>
    <scope>NUCLEOTIDE SEQUENCE</scope>
</reference>
<sequence>MSKALSRTVVMVAAAAFLAQLAGCGAPTEPGRLAEPTATTSKTVRKIAVLAPLTGTQAIQGRGLLRAVELAVEKRQAALEKSGIELIVMPLDDRGESSVGQQQATRLPDDAAVVGLIGSVNSLVNESVQPIVNNAGIAMVAPGGGATTLTTRGQPVRRAFRTFFRLCALDVNQGAATSRWVSRGKATSVVLITDGQLENRLVGRSLAQGLGKGVRLTTLTVARASQTPPTAAVLARIRQAKPARIVFYGNPDDALALRASLKLPRVPFLTAGSIALDEAAQSDPAAWAGVQFSTVGAVPQSLPGFRPSVAPSPTPGSAEVSPPGLYAAAGTDAANLMINQLLTDRIYASTSATSGQRRKAMVTAISKANAVGLTGRIRFNAFGQVLQAPIGFGTFTRLDEPAWQPAIIVSTQP</sequence>
<dbReference type="AlphaFoldDB" id="A0A6J6I6Q1"/>
<dbReference type="PANTHER" id="PTHR47151:SF2">
    <property type="entry name" value="AMINO ACID BINDING PROTEIN"/>
    <property type="match status" value="1"/>
</dbReference>
<dbReference type="Gene3D" id="3.40.50.2300">
    <property type="match status" value="2"/>
</dbReference>